<dbReference type="SUPFAM" id="SSF52540">
    <property type="entry name" value="P-loop containing nucleoside triphosphate hydrolases"/>
    <property type="match status" value="1"/>
</dbReference>
<proteinExistence type="inferred from homology"/>
<dbReference type="RefSeq" id="WP_285984426.1">
    <property type="nucleotide sequence ID" value="NZ_JASVDS010000008.1"/>
</dbReference>
<keyword evidence="4" id="KW-1185">Reference proteome</keyword>
<evidence type="ECO:0000256" key="1">
    <source>
        <dbReference type="ARBA" id="ARBA00006611"/>
    </source>
</evidence>
<evidence type="ECO:0000313" key="3">
    <source>
        <dbReference type="EMBL" id="MDL5034351.1"/>
    </source>
</evidence>
<dbReference type="InterPro" id="IPR027417">
    <property type="entry name" value="P-loop_NTPase"/>
</dbReference>
<protein>
    <submittedName>
        <fullName evidence="3">ATPase, T2SS/T4P/T4SS family</fullName>
    </submittedName>
</protein>
<name>A0ABT7LN98_9BURK</name>
<reference evidence="3 4" key="1">
    <citation type="submission" date="2023-06" db="EMBL/GenBank/DDBJ databases">
        <title>Pelomonas sp. APW6 16S ribosomal RNA gene genome sequencing and assembly.</title>
        <authorList>
            <person name="Woo H."/>
        </authorList>
    </citation>
    <scope>NUCLEOTIDE SEQUENCE [LARGE SCALE GENOMIC DNA]</scope>
    <source>
        <strain evidence="3 4">APW6</strain>
    </source>
</reference>
<dbReference type="EMBL" id="JASVDS010000008">
    <property type="protein sequence ID" value="MDL5034351.1"/>
    <property type="molecule type" value="Genomic_DNA"/>
</dbReference>
<dbReference type="Proteomes" id="UP001238603">
    <property type="component" value="Unassembled WGS sequence"/>
</dbReference>
<organism evidence="3 4">
    <name type="scientific">Roseateles subflavus</name>
    <dbReference type="NCBI Taxonomy" id="3053353"/>
    <lineage>
        <taxon>Bacteria</taxon>
        <taxon>Pseudomonadati</taxon>
        <taxon>Pseudomonadota</taxon>
        <taxon>Betaproteobacteria</taxon>
        <taxon>Burkholderiales</taxon>
        <taxon>Sphaerotilaceae</taxon>
        <taxon>Roseateles</taxon>
    </lineage>
</organism>
<dbReference type="Pfam" id="PF00437">
    <property type="entry name" value="T2SSE"/>
    <property type="match status" value="1"/>
</dbReference>
<feature type="domain" description="Bacterial type II secretion system protein E" evidence="2">
    <location>
        <begin position="56"/>
        <end position="339"/>
    </location>
</feature>
<dbReference type="InterPro" id="IPR001482">
    <property type="entry name" value="T2SS/T4SS_dom"/>
</dbReference>
<dbReference type="PANTHER" id="PTHR30486">
    <property type="entry name" value="TWITCHING MOTILITY PROTEIN PILT"/>
    <property type="match status" value="1"/>
</dbReference>
<comment type="caution">
    <text evidence="3">The sequence shown here is derived from an EMBL/GenBank/DDBJ whole genome shotgun (WGS) entry which is preliminary data.</text>
</comment>
<evidence type="ECO:0000259" key="2">
    <source>
        <dbReference type="Pfam" id="PF00437"/>
    </source>
</evidence>
<comment type="similarity">
    <text evidence="1">Belongs to the GSP E family.</text>
</comment>
<sequence>MSDTSLLDRPEASASAAPDSTFAAAAKQDAVFGSAAGVIAPYNLDHDFSEVEFDHFIRWASENRASDLTIQSGDFITAQIQGIWRRVTTRSLEHNEVERIVAMKYGQTGPARLDSGEPIDFRLEVVIDRDNVLGYRANATKCRVGDLATGISITTRSIPGLPPKLETLGIEQQILDSLFPKYGLVLVIGTTGSGKSTLLASANRERLEGLNPVKIITYEDPVEYTFGQLGKGNMPMISQVSIGRGSDLKSFSLAGPNAMRRKADVIVMGELRDLESVMAGFEMAETGHAVYATLHVETPAQAVDRIVSFFPVDGQPAAANKLRAALRLIIAQKLTPNLRGTRSAFRSYLVFDREVRAALAAEPFHKWEAMLAAITKQRGGTFEDSAYRAFREKLISFEAFMEVSSMTKQEATHFIQEREAHGA</sequence>
<gene>
    <name evidence="3" type="ORF">QRD43_20785</name>
</gene>
<dbReference type="InterPro" id="IPR050921">
    <property type="entry name" value="T4SS_GSP_E_ATPase"/>
</dbReference>
<evidence type="ECO:0000313" key="4">
    <source>
        <dbReference type="Proteomes" id="UP001238603"/>
    </source>
</evidence>
<dbReference type="Gene3D" id="3.30.450.90">
    <property type="match status" value="1"/>
</dbReference>
<dbReference type="PANTHER" id="PTHR30486:SF6">
    <property type="entry name" value="TYPE IV PILUS RETRACTATION ATPASE PILT"/>
    <property type="match status" value="1"/>
</dbReference>
<accession>A0ABT7LN98</accession>
<dbReference type="Gene3D" id="3.40.50.300">
    <property type="entry name" value="P-loop containing nucleotide triphosphate hydrolases"/>
    <property type="match status" value="1"/>
</dbReference>